<reference evidence="3 4" key="1">
    <citation type="submission" date="2024-02" db="EMBL/GenBank/DDBJ databases">
        <title>Discinaceae phylogenomics.</title>
        <authorList>
            <person name="Dirks A.C."/>
            <person name="James T.Y."/>
        </authorList>
    </citation>
    <scope>NUCLEOTIDE SEQUENCE [LARGE SCALE GENOMIC DNA]</scope>
    <source>
        <strain evidence="3 4">ACD0624</strain>
    </source>
</reference>
<dbReference type="Proteomes" id="UP001447188">
    <property type="component" value="Unassembled WGS sequence"/>
</dbReference>
<feature type="transmembrane region" description="Helical" evidence="1">
    <location>
        <begin position="71"/>
        <end position="90"/>
    </location>
</feature>
<dbReference type="PANTHER" id="PTHR33741">
    <property type="entry name" value="TRANSMEMBRANE PROTEIN DDB_G0269096-RELATED"/>
    <property type="match status" value="1"/>
</dbReference>
<evidence type="ECO:0000313" key="4">
    <source>
        <dbReference type="Proteomes" id="UP001447188"/>
    </source>
</evidence>
<keyword evidence="1" id="KW-0472">Membrane</keyword>
<dbReference type="Pfam" id="PF04982">
    <property type="entry name" value="TM_HPP"/>
    <property type="match status" value="1"/>
</dbReference>
<evidence type="ECO:0000313" key="3">
    <source>
        <dbReference type="EMBL" id="KAL0635240.1"/>
    </source>
</evidence>
<dbReference type="EMBL" id="JBBBZM010000074">
    <property type="protein sequence ID" value="KAL0635240.1"/>
    <property type="molecule type" value="Genomic_DNA"/>
</dbReference>
<evidence type="ECO:0000259" key="2">
    <source>
        <dbReference type="Pfam" id="PF04982"/>
    </source>
</evidence>
<dbReference type="InterPro" id="IPR058581">
    <property type="entry name" value="TM_HPP"/>
</dbReference>
<feature type="transmembrane region" description="Helical" evidence="1">
    <location>
        <begin position="12"/>
        <end position="30"/>
    </location>
</feature>
<keyword evidence="4" id="KW-1185">Reference proteome</keyword>
<feature type="domain" description="HPP transmembrane region" evidence="2">
    <location>
        <begin position="7"/>
        <end position="169"/>
    </location>
</feature>
<keyword evidence="1" id="KW-0812">Transmembrane</keyword>
<proteinExistence type="predicted"/>
<dbReference type="PANTHER" id="PTHR33741:SF5">
    <property type="entry name" value="TRANSMEMBRANE PROTEIN DDB_G0269096-RELATED"/>
    <property type="match status" value="1"/>
</dbReference>
<feature type="transmembrane region" description="Helical" evidence="1">
    <location>
        <begin position="42"/>
        <end position="59"/>
    </location>
</feature>
<protein>
    <recommendedName>
        <fullName evidence="2">HPP transmembrane region domain-containing protein</fullName>
    </recommendedName>
</protein>
<dbReference type="InterPro" id="IPR007065">
    <property type="entry name" value="HPP"/>
</dbReference>
<evidence type="ECO:0000256" key="1">
    <source>
        <dbReference type="SAM" id="Phobius"/>
    </source>
</evidence>
<feature type="transmembrane region" description="Helical" evidence="1">
    <location>
        <begin position="139"/>
        <end position="161"/>
    </location>
</feature>
<gene>
    <name evidence="3" type="ORF">Q9L58_005806</name>
</gene>
<comment type="caution">
    <text evidence="3">The sequence shown here is derived from an EMBL/GenBank/DDBJ whole genome shotgun (WGS) entry which is preliminary data.</text>
</comment>
<feature type="transmembrane region" description="Helical" evidence="1">
    <location>
        <begin position="97"/>
        <end position="119"/>
    </location>
</feature>
<name>A0ABR3GH50_9PEZI</name>
<sequence>METEKDSDLVVWLWAFLGAFVGVAVVENVFMHWKFMMEKGAPIIVGSYGAAAILVYNSIDSPLAQPRNAFGGQVVSAFVGVGTTKLFMLSPNFETELVWLAGALSCALASVMMGITKTVHPPAGATALLAAVDNRIRDMGWLLIPVVIVSSGLMIAVGLLLGNVQRTYPRYWWTPGMVGRDLRKARKVPNLDVEKVVEKTVETGGVSFTDVLIVERDRIVIPEFIVLGDVERNVLEVLRGRIQEYHDDMETERLSVARVSTGHGTLR</sequence>
<organism evidence="3 4">
    <name type="scientific">Discina gigas</name>
    <dbReference type="NCBI Taxonomy" id="1032678"/>
    <lineage>
        <taxon>Eukaryota</taxon>
        <taxon>Fungi</taxon>
        <taxon>Dikarya</taxon>
        <taxon>Ascomycota</taxon>
        <taxon>Pezizomycotina</taxon>
        <taxon>Pezizomycetes</taxon>
        <taxon>Pezizales</taxon>
        <taxon>Discinaceae</taxon>
        <taxon>Discina</taxon>
    </lineage>
</organism>
<accession>A0ABR3GH50</accession>
<keyword evidence="1" id="KW-1133">Transmembrane helix</keyword>